<feature type="domain" description="Mei2-like C-terminal RNA recognition motif" evidence="2">
    <location>
        <begin position="530"/>
        <end position="617"/>
    </location>
</feature>
<protein>
    <recommendedName>
        <fullName evidence="2">Mei2-like C-terminal RNA recognition motif domain-containing protein</fullName>
    </recommendedName>
</protein>
<evidence type="ECO:0000256" key="1">
    <source>
        <dbReference type="SAM" id="MobiDB-lite"/>
    </source>
</evidence>
<evidence type="ECO:0000259" key="2">
    <source>
        <dbReference type="Pfam" id="PF04059"/>
    </source>
</evidence>
<accession>A0A9X0BA13</accession>
<name>A0A9X0BA13_9EURO</name>
<gene>
    <name evidence="3" type="ORF">N7509_005388</name>
</gene>
<feature type="compositionally biased region" description="Basic and acidic residues" evidence="1">
    <location>
        <begin position="722"/>
        <end position="739"/>
    </location>
</feature>
<dbReference type="Pfam" id="PF04059">
    <property type="entry name" value="RRM_2"/>
    <property type="match status" value="1"/>
</dbReference>
<feature type="region of interest" description="Disordered" evidence="1">
    <location>
        <begin position="79"/>
        <end position="103"/>
    </location>
</feature>
<evidence type="ECO:0000313" key="4">
    <source>
        <dbReference type="Proteomes" id="UP001147747"/>
    </source>
</evidence>
<reference evidence="3" key="1">
    <citation type="submission" date="2022-12" db="EMBL/GenBank/DDBJ databases">
        <authorList>
            <person name="Petersen C."/>
        </authorList>
    </citation>
    <scope>NUCLEOTIDE SEQUENCE</scope>
    <source>
        <strain evidence="3">IBT 29677</strain>
    </source>
</reference>
<dbReference type="Proteomes" id="UP001147747">
    <property type="component" value="Unassembled WGS sequence"/>
</dbReference>
<dbReference type="OrthoDB" id="417481at2759"/>
<dbReference type="GeneID" id="81369005"/>
<feature type="compositionally biased region" description="Polar residues" evidence="1">
    <location>
        <begin position="770"/>
        <end position="779"/>
    </location>
</feature>
<feature type="region of interest" description="Disordered" evidence="1">
    <location>
        <begin position="660"/>
        <end position="785"/>
    </location>
</feature>
<comment type="caution">
    <text evidence="3">The sequence shown here is derived from an EMBL/GenBank/DDBJ whole genome shotgun (WGS) entry which is preliminary data.</text>
</comment>
<dbReference type="AlphaFoldDB" id="A0A9X0BA13"/>
<keyword evidence="4" id="KW-1185">Reference proteome</keyword>
<evidence type="ECO:0000313" key="3">
    <source>
        <dbReference type="EMBL" id="KAJ5397275.1"/>
    </source>
</evidence>
<dbReference type="EMBL" id="JAPZBU010000006">
    <property type="protein sequence ID" value="KAJ5397275.1"/>
    <property type="molecule type" value="Genomic_DNA"/>
</dbReference>
<organism evidence="3 4">
    <name type="scientific">Penicillium cosmopolitanum</name>
    <dbReference type="NCBI Taxonomy" id="1131564"/>
    <lineage>
        <taxon>Eukaryota</taxon>
        <taxon>Fungi</taxon>
        <taxon>Dikarya</taxon>
        <taxon>Ascomycota</taxon>
        <taxon>Pezizomycotina</taxon>
        <taxon>Eurotiomycetes</taxon>
        <taxon>Eurotiomycetidae</taxon>
        <taxon>Eurotiales</taxon>
        <taxon>Aspergillaceae</taxon>
        <taxon>Penicillium</taxon>
    </lineage>
</organism>
<proteinExistence type="predicted"/>
<dbReference type="RefSeq" id="XP_056489327.1">
    <property type="nucleotide sequence ID" value="XM_056630025.1"/>
</dbReference>
<feature type="compositionally biased region" description="Low complexity" evidence="1">
    <location>
        <begin position="677"/>
        <end position="688"/>
    </location>
</feature>
<reference evidence="3" key="2">
    <citation type="journal article" date="2023" name="IMA Fungus">
        <title>Comparative genomic study of the Penicillium genus elucidates a diverse pangenome and 15 lateral gene transfer events.</title>
        <authorList>
            <person name="Petersen C."/>
            <person name="Sorensen T."/>
            <person name="Nielsen M.R."/>
            <person name="Sondergaard T.E."/>
            <person name="Sorensen J.L."/>
            <person name="Fitzpatrick D.A."/>
            <person name="Frisvad J.C."/>
            <person name="Nielsen K.L."/>
        </authorList>
    </citation>
    <scope>NUCLEOTIDE SEQUENCE</scope>
    <source>
        <strain evidence="3">IBT 29677</strain>
    </source>
</reference>
<sequence length="785" mass="86641">MSVDPTVAALQPSIDVPREQSLQISKRNPSFRLISHPSLYSFLVVHLRLASSAGPIAQLGFHFALLIFAKVTIRHLSTPTMVSQPPQETSSGESASRKTPDSELASFTFHSQQQNVSPLVGRTRAIDPRFPMDPFMARAYNLFEGADLADSPISVGSPPAQSLPVYLDPTPAPAPTSLNYPVATPPSGSYGRSPFSLPLRGPAHTTYDPLAVPGPTSHPRESFGVQNNFTSPQISPLQPKDLQASFCDERRFLVRNVDTDTEGLEVVQLFQNLASVNGPFWTTLNTTGRFFVSFSDSRDVDAAIQRVSRDYKEWELIPLSAEDFARDTRMVTPLPLSFDDAVIVTVYCGTYSTIQPANVIVRTKQFLELAGKVRSIQELQFGIPSDGSRLTTHELAVKYFDTRHAANAVKALNATRTADFVMEVMPLHRDMPTAMHRHWTSVPKTRRSSMIFPGTPARRMYMSPSDPESPPIPDELKPARNVIDLRPEDRIVILTLSLFPSQVMLRNIPNQMTWVTFSSSSNLGSRKLTKAKQQHLKQVLDLTSANCYDFMYLRMDFDQNQSVGYAFVNFSVPLDIMAFMEARENMCWPGFETHVEKVAEMSYATVQGREALVEKFRNSPVMLNHPDNRPKLFHTAGPRTGRLASFPPVNNFFILAKGVDRSRRSEAPPPGPGGPRGPHSMGSSGHPRMVSVDSNESGGVRLERETSVPVPMSTPIRGSHNNGDRSNHGDLSNHGERSNHSVSGSHGHPRPNGARGNHRSGPPGPDRGTGASQSWNNGSRPPRTE</sequence>
<dbReference type="InterPro" id="IPR007201">
    <property type="entry name" value="Mei2-like_Rrm_C"/>
</dbReference>
<feature type="compositionally biased region" description="Polar residues" evidence="1">
    <location>
        <begin position="79"/>
        <end position="94"/>
    </location>
</feature>